<dbReference type="InterPro" id="IPR054608">
    <property type="entry name" value="SYY-like_C"/>
</dbReference>
<dbReference type="Pfam" id="PF00579">
    <property type="entry name" value="tRNA-synt_1b"/>
    <property type="match status" value="1"/>
</dbReference>
<dbReference type="InterPro" id="IPR024108">
    <property type="entry name" value="Tyr-tRNA-ligase_bac_2"/>
</dbReference>
<evidence type="ECO:0000256" key="11">
    <source>
        <dbReference type="PROSITE-ProRule" id="PRU00182"/>
    </source>
</evidence>
<protein>
    <recommendedName>
        <fullName evidence="10">Tyrosine--tRNA ligase</fullName>
        <ecNumber evidence="10">6.1.1.1</ecNumber>
    </recommendedName>
    <alternativeName>
        <fullName evidence="10">Tyrosyl-tRNA synthetase</fullName>
        <shortName evidence="10">TyrRS</shortName>
    </alternativeName>
</protein>
<dbReference type="GO" id="GO:0006437">
    <property type="term" value="P:tyrosyl-tRNA aminoacylation"/>
    <property type="evidence" value="ECO:0007669"/>
    <property type="project" value="UniProtKB-UniRule"/>
</dbReference>
<dbReference type="InterPro" id="IPR024088">
    <property type="entry name" value="Tyr-tRNA-ligase_bac-type"/>
</dbReference>
<dbReference type="GO" id="GO:0004831">
    <property type="term" value="F:tyrosine-tRNA ligase activity"/>
    <property type="evidence" value="ECO:0007669"/>
    <property type="project" value="UniProtKB-UniRule"/>
</dbReference>
<keyword evidence="8 10" id="KW-0030">Aminoacyl-tRNA synthetase</keyword>
<dbReference type="GO" id="GO:0005829">
    <property type="term" value="C:cytosol"/>
    <property type="evidence" value="ECO:0007669"/>
    <property type="project" value="TreeGrafter"/>
</dbReference>
<evidence type="ECO:0000256" key="3">
    <source>
        <dbReference type="ARBA" id="ARBA00022598"/>
    </source>
</evidence>
<dbReference type="GO" id="GO:0003723">
    <property type="term" value="F:RNA binding"/>
    <property type="evidence" value="ECO:0007669"/>
    <property type="project" value="UniProtKB-KW"/>
</dbReference>
<keyword evidence="3 10" id="KW-0436">Ligase</keyword>
<feature type="short sequence motif" description="'KMSKS' region" evidence="10">
    <location>
        <begin position="241"/>
        <end position="245"/>
    </location>
</feature>
<comment type="function">
    <text evidence="10">Catalyzes the attachment of tyrosine to tRNA(Tyr) in a two-step reaction: tyrosine is first activated by ATP to form Tyr-AMP and then transferred to the acceptor end of tRNA(Tyr).</text>
</comment>
<feature type="short sequence motif" description="'HIGH' region" evidence="10">
    <location>
        <begin position="57"/>
        <end position="66"/>
    </location>
</feature>
<dbReference type="PRINTS" id="PR01040">
    <property type="entry name" value="TRNASYNTHTYR"/>
</dbReference>
<dbReference type="InterPro" id="IPR014729">
    <property type="entry name" value="Rossmann-like_a/b/a_fold"/>
</dbReference>
<gene>
    <name evidence="10" type="primary">tyrS</name>
    <name evidence="13" type="ORF">JCM16775_2264</name>
</gene>
<evidence type="ECO:0000256" key="1">
    <source>
        <dbReference type="ARBA" id="ARBA00011738"/>
    </source>
</evidence>
<evidence type="ECO:0000313" key="14">
    <source>
        <dbReference type="Proteomes" id="UP000321892"/>
    </source>
</evidence>
<comment type="subunit">
    <text evidence="1 10">Homodimer.</text>
</comment>
<organism evidence="13 14">
    <name type="scientific">Leptotrichia hofstadii</name>
    <dbReference type="NCBI Taxonomy" id="157688"/>
    <lineage>
        <taxon>Bacteria</taxon>
        <taxon>Fusobacteriati</taxon>
        <taxon>Fusobacteriota</taxon>
        <taxon>Fusobacteriia</taxon>
        <taxon>Fusobacteriales</taxon>
        <taxon>Leptotrichiaceae</taxon>
        <taxon>Leptotrichia</taxon>
    </lineage>
</organism>
<name>A0A510JJQ7_9FUSO</name>
<dbReference type="PANTHER" id="PTHR11766:SF1">
    <property type="entry name" value="TYROSINE--TRNA LIGASE"/>
    <property type="match status" value="1"/>
</dbReference>
<evidence type="ECO:0000256" key="5">
    <source>
        <dbReference type="ARBA" id="ARBA00022840"/>
    </source>
</evidence>
<dbReference type="RefSeq" id="WP_036087717.1">
    <property type="nucleotide sequence ID" value="NZ_AP019823.1"/>
</dbReference>
<dbReference type="Gene3D" id="3.40.50.620">
    <property type="entry name" value="HUPs"/>
    <property type="match status" value="1"/>
</dbReference>
<dbReference type="Pfam" id="PF22421">
    <property type="entry name" value="SYY_C-terminal"/>
    <property type="match status" value="1"/>
</dbReference>
<dbReference type="KEGG" id="lhf:JCM16775_2264"/>
<keyword evidence="14" id="KW-1185">Reference proteome</keyword>
<keyword evidence="4 10" id="KW-0547">Nucleotide-binding</keyword>
<keyword evidence="6 11" id="KW-0694">RNA-binding</keyword>
<evidence type="ECO:0000256" key="8">
    <source>
        <dbReference type="ARBA" id="ARBA00023146"/>
    </source>
</evidence>
<dbReference type="GO" id="GO:0005524">
    <property type="term" value="F:ATP binding"/>
    <property type="evidence" value="ECO:0007669"/>
    <property type="project" value="UniProtKB-UniRule"/>
</dbReference>
<evidence type="ECO:0000256" key="10">
    <source>
        <dbReference type="HAMAP-Rule" id="MF_02007"/>
    </source>
</evidence>
<evidence type="ECO:0000256" key="9">
    <source>
        <dbReference type="ARBA" id="ARBA00048248"/>
    </source>
</evidence>
<reference evidence="13 14" key="1">
    <citation type="submission" date="2019-07" db="EMBL/GenBank/DDBJ databases">
        <title>Complete Genome Sequence of Leptotrichia hofstadii Strain JCM16775.</title>
        <authorList>
            <person name="Watanabe S."/>
            <person name="Cui L."/>
        </authorList>
    </citation>
    <scope>NUCLEOTIDE SEQUENCE [LARGE SCALE GENOMIC DNA]</scope>
    <source>
        <strain evidence="13 14">JCM16775</strain>
    </source>
</reference>
<dbReference type="InterPro" id="IPR002305">
    <property type="entry name" value="aa-tRNA-synth_Ic"/>
</dbReference>
<dbReference type="CDD" id="cd00165">
    <property type="entry name" value="S4"/>
    <property type="match status" value="1"/>
</dbReference>
<dbReference type="Gene3D" id="1.10.240.10">
    <property type="entry name" value="Tyrosyl-Transfer RNA Synthetase"/>
    <property type="match status" value="1"/>
</dbReference>
<dbReference type="PROSITE" id="PS50889">
    <property type="entry name" value="S4"/>
    <property type="match status" value="1"/>
</dbReference>
<evidence type="ECO:0000256" key="4">
    <source>
        <dbReference type="ARBA" id="ARBA00022741"/>
    </source>
</evidence>
<dbReference type="HAMAP" id="MF_02007">
    <property type="entry name" value="Tyr_tRNA_synth_type2"/>
    <property type="match status" value="1"/>
</dbReference>
<dbReference type="CDD" id="cd00805">
    <property type="entry name" value="TyrRS_core"/>
    <property type="match status" value="1"/>
</dbReference>
<dbReference type="EMBL" id="AP019823">
    <property type="protein sequence ID" value="BBM39539.1"/>
    <property type="molecule type" value="Genomic_DNA"/>
</dbReference>
<dbReference type="PANTHER" id="PTHR11766">
    <property type="entry name" value="TYROSYL-TRNA SYNTHETASE"/>
    <property type="match status" value="1"/>
</dbReference>
<dbReference type="SUPFAM" id="SSF52374">
    <property type="entry name" value="Nucleotidylyl transferase"/>
    <property type="match status" value="1"/>
</dbReference>
<dbReference type="Gene3D" id="3.10.290.10">
    <property type="entry name" value="RNA-binding S4 domain"/>
    <property type="match status" value="1"/>
</dbReference>
<keyword evidence="2 10" id="KW-0963">Cytoplasm</keyword>
<dbReference type="EC" id="6.1.1.1" evidence="10"/>
<dbReference type="InterPro" id="IPR002307">
    <property type="entry name" value="Tyr-tRNA-ligase"/>
</dbReference>
<feature type="domain" description="Tyrosine--tRNA ligase SYY-like C-terminal" evidence="12">
    <location>
        <begin position="340"/>
        <end position="407"/>
    </location>
</feature>
<keyword evidence="7 10" id="KW-0648">Protein biosynthesis</keyword>
<proteinExistence type="inferred from homology"/>
<dbReference type="AlphaFoldDB" id="A0A510JJQ7"/>
<evidence type="ECO:0000313" key="13">
    <source>
        <dbReference type="EMBL" id="BBM39539.1"/>
    </source>
</evidence>
<comment type="similarity">
    <text evidence="10">Belongs to the class-I aminoacyl-tRNA synthetase family. TyrS type 2 subfamily.</text>
</comment>
<sequence length="412" mass="46668">MSIDRNNEIEVKNEVERQFNILSRGCDEIINENEFKKKLEKSISTNTPLRVKLGIDPTGSELHLGHAVPLRKLKQFQDLGHEVLFLIGTFTGRIGDPTGKSETRKMLSEEQVNENIKTYLDQVKLILDLDKIKVVYNADWLEKLSLSDALNLLSQFTVSQMISREDFSKRLAENKPVSLIEFMYPILQGYDSVELKADVELGATEQKFNLLRGRDLQKNFGQEQQVCMIMPILVGLDGVEKMSKSLGNYIGVKDTPNDMFGKVMSISDELMENYYTMITDVPFEKIEEIKAQIADGSLHPMEAKKQLGAEVVKIYYGEEAAKEARNWFENVFSKRNLDVELPEVEIPYGEINVIDLLVKEAKLLGGTSEARRLISQGGFKINDEPIKDIKTSVNVESGMVIRAGKKKIVKVK</sequence>
<evidence type="ECO:0000256" key="7">
    <source>
        <dbReference type="ARBA" id="ARBA00022917"/>
    </source>
</evidence>
<dbReference type="OrthoDB" id="9804243at2"/>
<keyword evidence="5 10" id="KW-0067">ATP-binding</keyword>
<accession>A0A510JJQ7</accession>
<comment type="subcellular location">
    <subcellularLocation>
        <location evidence="10">Cytoplasm</location>
    </subcellularLocation>
</comment>
<evidence type="ECO:0000256" key="2">
    <source>
        <dbReference type="ARBA" id="ARBA00022490"/>
    </source>
</evidence>
<evidence type="ECO:0000259" key="12">
    <source>
        <dbReference type="Pfam" id="PF22421"/>
    </source>
</evidence>
<dbReference type="Proteomes" id="UP000321892">
    <property type="component" value="Chromosome"/>
</dbReference>
<dbReference type="SUPFAM" id="SSF55174">
    <property type="entry name" value="Alpha-L RNA-binding motif"/>
    <property type="match status" value="1"/>
</dbReference>
<dbReference type="FunFam" id="1.10.240.10:FF:000006">
    <property type="entry name" value="Tyrosine--tRNA ligase"/>
    <property type="match status" value="1"/>
</dbReference>
<evidence type="ECO:0000256" key="6">
    <source>
        <dbReference type="ARBA" id="ARBA00022884"/>
    </source>
</evidence>
<dbReference type="NCBIfam" id="TIGR00234">
    <property type="entry name" value="tyrS"/>
    <property type="match status" value="1"/>
</dbReference>
<dbReference type="FunFam" id="3.40.50.620:FF:000061">
    <property type="entry name" value="Tyrosine--tRNA ligase"/>
    <property type="match status" value="1"/>
</dbReference>
<feature type="binding site" evidence="10">
    <location>
        <position position="244"/>
    </location>
    <ligand>
        <name>ATP</name>
        <dbReference type="ChEBI" id="CHEBI:30616"/>
    </ligand>
</feature>
<dbReference type="InterPro" id="IPR036986">
    <property type="entry name" value="S4_RNA-bd_sf"/>
</dbReference>
<comment type="catalytic activity">
    <reaction evidence="9 10">
        <text>tRNA(Tyr) + L-tyrosine + ATP = L-tyrosyl-tRNA(Tyr) + AMP + diphosphate + H(+)</text>
        <dbReference type="Rhea" id="RHEA:10220"/>
        <dbReference type="Rhea" id="RHEA-COMP:9706"/>
        <dbReference type="Rhea" id="RHEA-COMP:9707"/>
        <dbReference type="ChEBI" id="CHEBI:15378"/>
        <dbReference type="ChEBI" id="CHEBI:30616"/>
        <dbReference type="ChEBI" id="CHEBI:33019"/>
        <dbReference type="ChEBI" id="CHEBI:58315"/>
        <dbReference type="ChEBI" id="CHEBI:78442"/>
        <dbReference type="ChEBI" id="CHEBI:78536"/>
        <dbReference type="ChEBI" id="CHEBI:456215"/>
        <dbReference type="EC" id="6.1.1.1"/>
    </reaction>
</comment>